<dbReference type="AlphaFoldDB" id="A0A5C6B232"/>
<dbReference type="Gene3D" id="3.40.50.720">
    <property type="entry name" value="NAD(P)-binding Rossmann-like Domain"/>
    <property type="match status" value="1"/>
</dbReference>
<gene>
    <name evidence="3" type="ORF">Pla52n_16130</name>
</gene>
<dbReference type="PANTHER" id="PTHR43818">
    <property type="entry name" value="BCDNA.GH03377"/>
    <property type="match status" value="1"/>
</dbReference>
<dbReference type="EMBL" id="SJPN01000002">
    <property type="protein sequence ID" value="TWU05897.1"/>
    <property type="molecule type" value="Genomic_DNA"/>
</dbReference>
<dbReference type="GO" id="GO:0000166">
    <property type="term" value="F:nucleotide binding"/>
    <property type="evidence" value="ECO:0007669"/>
    <property type="project" value="InterPro"/>
</dbReference>
<keyword evidence="1" id="KW-0732">Signal</keyword>
<name>A0A5C6B232_9BACT</name>
<feature type="domain" description="Gfo/Idh/MocA-like oxidoreductase N-terminal" evidence="2">
    <location>
        <begin position="29"/>
        <end position="159"/>
    </location>
</feature>
<evidence type="ECO:0000256" key="1">
    <source>
        <dbReference type="SAM" id="SignalP"/>
    </source>
</evidence>
<evidence type="ECO:0000313" key="3">
    <source>
        <dbReference type="EMBL" id="TWU05897.1"/>
    </source>
</evidence>
<dbReference type="SUPFAM" id="SSF51735">
    <property type="entry name" value="NAD(P)-binding Rossmann-fold domains"/>
    <property type="match status" value="1"/>
</dbReference>
<feature type="signal peptide" evidence="1">
    <location>
        <begin position="1"/>
        <end position="22"/>
    </location>
</feature>
<proteinExistence type="predicted"/>
<dbReference type="PANTHER" id="PTHR43818:SF9">
    <property type="entry name" value="HYPOTHETICAL OXIDOREDUCTASE"/>
    <property type="match status" value="1"/>
</dbReference>
<dbReference type="InterPro" id="IPR000683">
    <property type="entry name" value="Gfo/Idh/MocA-like_OxRdtase_N"/>
</dbReference>
<feature type="chain" id="PRO_5022779645" evidence="1">
    <location>
        <begin position="23"/>
        <end position="338"/>
    </location>
</feature>
<dbReference type="InterPro" id="IPR050463">
    <property type="entry name" value="Gfo/Idh/MocA_oxidrdct_glycsds"/>
</dbReference>
<accession>A0A5C6B232</accession>
<evidence type="ECO:0000259" key="2">
    <source>
        <dbReference type="Pfam" id="PF01408"/>
    </source>
</evidence>
<keyword evidence="4" id="KW-1185">Reference proteome</keyword>
<dbReference type="InterPro" id="IPR036291">
    <property type="entry name" value="NAD(P)-bd_dom_sf"/>
</dbReference>
<organism evidence="3 4">
    <name type="scientific">Stieleria varia</name>
    <dbReference type="NCBI Taxonomy" id="2528005"/>
    <lineage>
        <taxon>Bacteria</taxon>
        <taxon>Pseudomonadati</taxon>
        <taxon>Planctomycetota</taxon>
        <taxon>Planctomycetia</taxon>
        <taxon>Pirellulales</taxon>
        <taxon>Pirellulaceae</taxon>
        <taxon>Stieleria</taxon>
    </lineage>
</organism>
<dbReference type="OrthoDB" id="128220at2"/>
<comment type="caution">
    <text evidence="3">The sequence shown here is derived from an EMBL/GenBank/DDBJ whole genome shotgun (WGS) entry which is preliminary data.</text>
</comment>
<dbReference type="Pfam" id="PF01408">
    <property type="entry name" value="GFO_IDH_MocA"/>
    <property type="match status" value="1"/>
</dbReference>
<reference evidence="3 4" key="1">
    <citation type="submission" date="2019-02" db="EMBL/GenBank/DDBJ databases">
        <title>Deep-cultivation of Planctomycetes and their phenomic and genomic characterization uncovers novel biology.</title>
        <authorList>
            <person name="Wiegand S."/>
            <person name="Jogler M."/>
            <person name="Boedeker C."/>
            <person name="Pinto D."/>
            <person name="Vollmers J."/>
            <person name="Rivas-Marin E."/>
            <person name="Kohn T."/>
            <person name="Peeters S.H."/>
            <person name="Heuer A."/>
            <person name="Rast P."/>
            <person name="Oberbeckmann S."/>
            <person name="Bunk B."/>
            <person name="Jeske O."/>
            <person name="Meyerdierks A."/>
            <person name="Storesund J.E."/>
            <person name="Kallscheuer N."/>
            <person name="Luecker S."/>
            <person name="Lage O.M."/>
            <person name="Pohl T."/>
            <person name="Merkel B.J."/>
            <person name="Hornburger P."/>
            <person name="Mueller R.-W."/>
            <person name="Bruemmer F."/>
            <person name="Labrenz M."/>
            <person name="Spormann A.M."/>
            <person name="Op Den Camp H."/>
            <person name="Overmann J."/>
            <person name="Amann R."/>
            <person name="Jetten M.S.M."/>
            <person name="Mascher T."/>
            <person name="Medema M.H."/>
            <person name="Devos D.P."/>
            <person name="Kaster A.-K."/>
            <person name="Ovreas L."/>
            <person name="Rohde M."/>
            <person name="Galperin M.Y."/>
            <person name="Jogler C."/>
        </authorList>
    </citation>
    <scope>NUCLEOTIDE SEQUENCE [LARGE SCALE GENOMIC DNA]</scope>
    <source>
        <strain evidence="3 4">Pla52n</strain>
    </source>
</reference>
<dbReference type="Proteomes" id="UP000320176">
    <property type="component" value="Unassembled WGS sequence"/>
</dbReference>
<evidence type="ECO:0000313" key="4">
    <source>
        <dbReference type="Proteomes" id="UP000320176"/>
    </source>
</evidence>
<sequence precursor="true">MPYFIKITSLLIAVSVMTNLYAADTDQLLRVGIIGLDTSHAAAFAKQFNAEPADPAMQNCRVVAAYPHGSRTIESSYSRIPKYTEDVKAVGVEIVDSIEDLLAQVDVVLLETNDGKPHLEQAMRVFRAGKPVFIDKPVGANLAEVVAIYRAAAKHGVPMFSSSALRFTEGAQAARSGEIGDVVACDTFSPCSLEPSHTDLFWYGIHGVEPLFTALGTGCQSVTHTGNAGMDVVVGTWSNDRIGTYRGLRAVKSGYGGTAFGSKGSLQVGPYSGYQPLLRQIATFFRTGKPSIETAETLEIYAFMEAAAESKKRGGEAVTLAEVMSAAEKSADELLKSF</sequence>
<dbReference type="Gene3D" id="3.30.360.10">
    <property type="entry name" value="Dihydrodipicolinate Reductase, domain 2"/>
    <property type="match status" value="1"/>
</dbReference>
<protein>
    <submittedName>
        <fullName evidence="3">Oxidoreductase family, NAD-binding Rossmann fold</fullName>
    </submittedName>
</protein>